<evidence type="ECO:0000313" key="10">
    <source>
        <dbReference type="EMBL" id="OGK38187.1"/>
    </source>
</evidence>
<gene>
    <name evidence="10" type="ORF">A3F32_00385</name>
</gene>
<protein>
    <recommendedName>
        <fullName evidence="12">Prepilin peptidase</fullName>
    </recommendedName>
</protein>
<feature type="transmembrane region" description="Helical" evidence="7">
    <location>
        <begin position="120"/>
        <end position="139"/>
    </location>
</feature>
<dbReference type="Gene3D" id="1.20.120.1220">
    <property type="match status" value="1"/>
</dbReference>
<feature type="transmembrane region" description="Helical" evidence="7">
    <location>
        <begin position="70"/>
        <end position="89"/>
    </location>
</feature>
<dbReference type="AlphaFoldDB" id="A0A1F7I462"/>
<evidence type="ECO:0000259" key="9">
    <source>
        <dbReference type="Pfam" id="PF06750"/>
    </source>
</evidence>
<evidence type="ECO:0000256" key="2">
    <source>
        <dbReference type="ARBA" id="ARBA00005801"/>
    </source>
</evidence>
<evidence type="ECO:0000259" key="8">
    <source>
        <dbReference type="Pfam" id="PF01478"/>
    </source>
</evidence>
<dbReference type="PANTHER" id="PTHR30487">
    <property type="entry name" value="TYPE 4 PREPILIN-LIKE PROTEINS LEADER PEPTIDE-PROCESSING ENZYME"/>
    <property type="match status" value="1"/>
</dbReference>
<reference evidence="10 11" key="1">
    <citation type="journal article" date="2016" name="Nat. Commun.">
        <title>Thousands of microbial genomes shed light on interconnected biogeochemical processes in an aquifer system.</title>
        <authorList>
            <person name="Anantharaman K."/>
            <person name="Brown C.T."/>
            <person name="Hug L.A."/>
            <person name="Sharon I."/>
            <person name="Castelle C.J."/>
            <person name="Probst A.J."/>
            <person name="Thomas B.C."/>
            <person name="Singh A."/>
            <person name="Wilkins M.J."/>
            <person name="Karaoz U."/>
            <person name="Brodie E.L."/>
            <person name="Williams K.H."/>
            <person name="Hubbard S.S."/>
            <person name="Banfield J.F."/>
        </authorList>
    </citation>
    <scope>NUCLEOTIDE SEQUENCE [LARGE SCALE GENOMIC DNA]</scope>
</reference>
<keyword evidence="5 7" id="KW-1133">Transmembrane helix</keyword>
<dbReference type="InterPro" id="IPR000045">
    <property type="entry name" value="Prepilin_IV_endopep_pep"/>
</dbReference>
<dbReference type="GO" id="GO:0005886">
    <property type="term" value="C:plasma membrane"/>
    <property type="evidence" value="ECO:0007669"/>
    <property type="project" value="UniProtKB-SubCell"/>
</dbReference>
<organism evidence="10 11">
    <name type="scientific">Candidatus Roizmanbacteria bacterium RIFCSPHIGHO2_12_FULL_42_10</name>
    <dbReference type="NCBI Taxonomy" id="1802053"/>
    <lineage>
        <taxon>Bacteria</taxon>
        <taxon>Candidatus Roizmaniibacteriota</taxon>
    </lineage>
</organism>
<name>A0A1F7I462_9BACT</name>
<dbReference type="InterPro" id="IPR010627">
    <property type="entry name" value="Prepilin_pept_A24_N"/>
</dbReference>
<dbReference type="Pfam" id="PF01478">
    <property type="entry name" value="Peptidase_A24"/>
    <property type="match status" value="1"/>
</dbReference>
<evidence type="ECO:0000256" key="7">
    <source>
        <dbReference type="SAM" id="Phobius"/>
    </source>
</evidence>
<evidence type="ECO:0000256" key="4">
    <source>
        <dbReference type="ARBA" id="ARBA00022692"/>
    </source>
</evidence>
<proteinExistence type="inferred from homology"/>
<dbReference type="GO" id="GO:0004190">
    <property type="term" value="F:aspartic-type endopeptidase activity"/>
    <property type="evidence" value="ECO:0007669"/>
    <property type="project" value="InterPro"/>
</dbReference>
<keyword evidence="6 7" id="KW-0472">Membrane</keyword>
<feature type="transmembrane region" description="Helical" evidence="7">
    <location>
        <begin position="6"/>
        <end position="25"/>
    </location>
</feature>
<comment type="similarity">
    <text evidence="2">Belongs to the peptidase A24 family.</text>
</comment>
<keyword evidence="4 7" id="KW-0812">Transmembrane</keyword>
<dbReference type="PANTHER" id="PTHR30487:SF0">
    <property type="entry name" value="PREPILIN LEADER PEPTIDASE_N-METHYLTRANSFERASE-RELATED"/>
    <property type="match status" value="1"/>
</dbReference>
<accession>A0A1F7I462</accession>
<evidence type="ECO:0000256" key="1">
    <source>
        <dbReference type="ARBA" id="ARBA00004651"/>
    </source>
</evidence>
<dbReference type="Pfam" id="PF06750">
    <property type="entry name" value="A24_N_bact"/>
    <property type="match status" value="1"/>
</dbReference>
<evidence type="ECO:0000256" key="5">
    <source>
        <dbReference type="ARBA" id="ARBA00022989"/>
    </source>
</evidence>
<feature type="domain" description="Prepilin type IV endopeptidase peptidase" evidence="8">
    <location>
        <begin position="104"/>
        <end position="207"/>
    </location>
</feature>
<sequence>MTYIFLAFFGLAMGSFFGVVAERLSTGKNLGGRSRCDFCGKTLQAADLIPIVSFVAHRGKSRCCKKKLSFKYPIIEATTSLAYILVWTSVGAQPFLSIMVLYTIISCAIIIIFADLHYHIIPDAVIAILTGAIFVKLLLEANLMVLAQNFAGGLLLAGILGLLYLATKGKGMGMGDVKLAFPIGLLLGPIQGFLALYLAFIFGGLWGGLLLLTGKRKLKSMIAFGPFLILGMLVMVGWGDFIAQWVRKLFT</sequence>
<evidence type="ECO:0008006" key="12">
    <source>
        <dbReference type="Google" id="ProtNLM"/>
    </source>
</evidence>
<evidence type="ECO:0000256" key="6">
    <source>
        <dbReference type="ARBA" id="ARBA00023136"/>
    </source>
</evidence>
<feature type="transmembrane region" description="Helical" evidence="7">
    <location>
        <begin position="179"/>
        <end position="202"/>
    </location>
</feature>
<dbReference type="EMBL" id="MGAD01000029">
    <property type="protein sequence ID" value="OGK38187.1"/>
    <property type="molecule type" value="Genomic_DNA"/>
</dbReference>
<dbReference type="Proteomes" id="UP000178076">
    <property type="component" value="Unassembled WGS sequence"/>
</dbReference>
<evidence type="ECO:0000313" key="11">
    <source>
        <dbReference type="Proteomes" id="UP000178076"/>
    </source>
</evidence>
<dbReference type="GO" id="GO:0006465">
    <property type="term" value="P:signal peptide processing"/>
    <property type="evidence" value="ECO:0007669"/>
    <property type="project" value="TreeGrafter"/>
</dbReference>
<comment type="subcellular location">
    <subcellularLocation>
        <location evidence="1">Cell membrane</location>
        <topology evidence="1">Multi-pass membrane protein</topology>
    </subcellularLocation>
</comment>
<keyword evidence="3" id="KW-1003">Cell membrane</keyword>
<feature type="domain" description="Prepilin peptidase A24 N-terminal" evidence="9">
    <location>
        <begin position="9"/>
        <end position="88"/>
    </location>
</feature>
<feature type="transmembrane region" description="Helical" evidence="7">
    <location>
        <begin position="95"/>
        <end position="113"/>
    </location>
</feature>
<dbReference type="InterPro" id="IPR050882">
    <property type="entry name" value="Prepilin_peptidase/N-MTase"/>
</dbReference>
<comment type="caution">
    <text evidence="10">The sequence shown here is derived from an EMBL/GenBank/DDBJ whole genome shotgun (WGS) entry which is preliminary data.</text>
</comment>
<feature type="transmembrane region" description="Helical" evidence="7">
    <location>
        <begin position="222"/>
        <end position="243"/>
    </location>
</feature>
<evidence type="ECO:0000256" key="3">
    <source>
        <dbReference type="ARBA" id="ARBA00022475"/>
    </source>
</evidence>
<feature type="transmembrane region" description="Helical" evidence="7">
    <location>
        <begin position="145"/>
        <end position="167"/>
    </location>
</feature>